<evidence type="ECO:0000256" key="4">
    <source>
        <dbReference type="ARBA" id="ARBA00022684"/>
    </source>
</evidence>
<dbReference type="GO" id="GO:0004363">
    <property type="term" value="F:glutathione synthase activity"/>
    <property type="evidence" value="ECO:0007669"/>
    <property type="project" value="UniProtKB-UniRule"/>
</dbReference>
<evidence type="ECO:0000256" key="3">
    <source>
        <dbReference type="ARBA" id="ARBA00022598"/>
    </source>
</evidence>
<evidence type="ECO:0000313" key="12">
    <source>
        <dbReference type="EMBL" id="SDM35653.1"/>
    </source>
</evidence>
<keyword evidence="7 10" id="KW-0067">ATP-binding</keyword>
<comment type="catalytic activity">
    <reaction evidence="10">
        <text>gamma-L-glutamyl-L-cysteine + glycine + ATP = glutathione + ADP + phosphate + H(+)</text>
        <dbReference type="Rhea" id="RHEA:13557"/>
        <dbReference type="ChEBI" id="CHEBI:15378"/>
        <dbReference type="ChEBI" id="CHEBI:30616"/>
        <dbReference type="ChEBI" id="CHEBI:43474"/>
        <dbReference type="ChEBI" id="CHEBI:57305"/>
        <dbReference type="ChEBI" id="CHEBI:57925"/>
        <dbReference type="ChEBI" id="CHEBI:58173"/>
        <dbReference type="ChEBI" id="CHEBI:456216"/>
        <dbReference type="EC" id="6.3.2.3"/>
    </reaction>
</comment>
<dbReference type="UniPathway" id="UPA00142">
    <property type="reaction ID" value="UER00210"/>
</dbReference>
<dbReference type="InterPro" id="IPR006284">
    <property type="entry name" value="Glut_synth_pro"/>
</dbReference>
<evidence type="ECO:0000256" key="5">
    <source>
        <dbReference type="ARBA" id="ARBA00022723"/>
    </source>
</evidence>
<dbReference type="OrthoDB" id="9785415at2"/>
<evidence type="ECO:0000256" key="1">
    <source>
        <dbReference type="ARBA" id="ARBA00001936"/>
    </source>
</evidence>
<keyword evidence="6 10" id="KW-0547">Nucleotide-binding</keyword>
<dbReference type="SUPFAM" id="SSF56059">
    <property type="entry name" value="Glutathione synthetase ATP-binding domain-like"/>
    <property type="match status" value="1"/>
</dbReference>
<dbReference type="Gene3D" id="3.30.470.20">
    <property type="entry name" value="ATP-grasp fold, B domain"/>
    <property type="match status" value="1"/>
</dbReference>
<keyword evidence="4 10" id="KW-0317">Glutathione biosynthesis</keyword>
<keyword evidence="9" id="KW-0464">Manganese</keyword>
<evidence type="ECO:0000256" key="2">
    <source>
        <dbReference type="ARBA" id="ARBA00001946"/>
    </source>
</evidence>
<protein>
    <recommendedName>
        <fullName evidence="10">Glutathione synthetase</fullName>
        <ecNumber evidence="10">6.3.2.3</ecNumber>
    </recommendedName>
    <alternativeName>
        <fullName evidence="10">GSH synthetase</fullName>
        <shortName evidence="10">GSH-S</shortName>
        <shortName evidence="10">GSHase</shortName>
    </alternativeName>
    <alternativeName>
        <fullName evidence="10">Glutathione synthase</fullName>
    </alternativeName>
</protein>
<dbReference type="SUPFAM" id="SSF52440">
    <property type="entry name" value="PreATP-grasp domain"/>
    <property type="match status" value="1"/>
</dbReference>
<proteinExistence type="inferred from homology"/>
<evidence type="ECO:0000256" key="10">
    <source>
        <dbReference type="HAMAP-Rule" id="MF_00162"/>
    </source>
</evidence>
<evidence type="ECO:0000256" key="9">
    <source>
        <dbReference type="ARBA" id="ARBA00023211"/>
    </source>
</evidence>
<dbReference type="AlphaFoldDB" id="A0A1G9SJJ3"/>
<dbReference type="EMBL" id="FNFO01000012">
    <property type="protein sequence ID" value="SDM35653.1"/>
    <property type="molecule type" value="Genomic_DNA"/>
</dbReference>
<evidence type="ECO:0000259" key="11">
    <source>
        <dbReference type="PROSITE" id="PS50975"/>
    </source>
</evidence>
<comment type="pathway">
    <text evidence="10">Sulfur metabolism; glutathione biosynthesis; glutathione from L-cysteine and L-glutamate: step 2/2.</text>
</comment>
<sequence>MKIGFVINSLELEEAEYYTTTWLALAAHQKGHTIYYIEVGDLTYYSAGHMGSLARVVTPRQKFKTPHELLGAIKSEDAKQVTITSEDLDVLWLRYNPVDERDDREWIRQGGLVFAQVASDAGVLVLNDPYTLSHAINKMYFQHFPELVRPKTIITRRKEEILKFYEENNQHVVLKPLMGSGGSDVYMLNKDLANMNQIVTALGRMGYIIAQEYLPEAAKGDVRMFLMNGKPLMRDGKYAAVRRVNATSDFRSNISVGATIKKVKVTNKMLELAEAVRPKIIRDGLFLVGLDIAGDKIIEINVISSGALQFCGQLEETDFCATVIEAIEEKLRMRDYYEGKISNRELAVME</sequence>
<evidence type="ECO:0000256" key="6">
    <source>
        <dbReference type="ARBA" id="ARBA00022741"/>
    </source>
</evidence>
<evidence type="ECO:0000256" key="7">
    <source>
        <dbReference type="ARBA" id="ARBA00022840"/>
    </source>
</evidence>
<comment type="cofactor">
    <cofactor evidence="1">
        <name>Mn(2+)</name>
        <dbReference type="ChEBI" id="CHEBI:29035"/>
    </cofactor>
</comment>
<keyword evidence="8" id="KW-0460">Magnesium</keyword>
<dbReference type="InterPro" id="IPR016185">
    <property type="entry name" value="PreATP-grasp_dom_sf"/>
</dbReference>
<keyword evidence="3 10" id="KW-0436">Ligase</keyword>
<accession>A0A1G9SJJ3</accession>
<dbReference type="GO" id="GO:0005524">
    <property type="term" value="F:ATP binding"/>
    <property type="evidence" value="ECO:0007669"/>
    <property type="project" value="UniProtKB-UniRule"/>
</dbReference>
<dbReference type="Pfam" id="PF02951">
    <property type="entry name" value="GSH-S_N"/>
    <property type="match status" value="1"/>
</dbReference>
<dbReference type="GO" id="GO:0005737">
    <property type="term" value="C:cytoplasm"/>
    <property type="evidence" value="ECO:0007669"/>
    <property type="project" value="TreeGrafter"/>
</dbReference>
<dbReference type="InterPro" id="IPR011761">
    <property type="entry name" value="ATP-grasp"/>
</dbReference>
<evidence type="ECO:0000256" key="8">
    <source>
        <dbReference type="ARBA" id="ARBA00022842"/>
    </source>
</evidence>
<organism evidence="12 13">
    <name type="scientific">Catalinimonas alkaloidigena</name>
    <dbReference type="NCBI Taxonomy" id="1075417"/>
    <lineage>
        <taxon>Bacteria</taxon>
        <taxon>Pseudomonadati</taxon>
        <taxon>Bacteroidota</taxon>
        <taxon>Cytophagia</taxon>
        <taxon>Cytophagales</taxon>
        <taxon>Catalimonadaceae</taxon>
        <taxon>Catalinimonas</taxon>
    </lineage>
</organism>
<reference evidence="12 13" key="1">
    <citation type="submission" date="2016-10" db="EMBL/GenBank/DDBJ databases">
        <authorList>
            <person name="de Groot N.N."/>
        </authorList>
    </citation>
    <scope>NUCLEOTIDE SEQUENCE [LARGE SCALE GENOMIC DNA]</scope>
    <source>
        <strain evidence="12 13">DSM 25186</strain>
    </source>
</reference>
<keyword evidence="5" id="KW-0479">Metal-binding</keyword>
<dbReference type="Gene3D" id="3.30.1490.20">
    <property type="entry name" value="ATP-grasp fold, A domain"/>
    <property type="match status" value="1"/>
</dbReference>
<dbReference type="PANTHER" id="PTHR21621">
    <property type="entry name" value="RIBOSOMAL PROTEIN S6 MODIFICATION PROTEIN"/>
    <property type="match status" value="1"/>
</dbReference>
<keyword evidence="13" id="KW-1185">Reference proteome</keyword>
<dbReference type="EC" id="6.3.2.3" evidence="10"/>
<comment type="cofactor">
    <cofactor evidence="2">
        <name>Mg(2+)</name>
        <dbReference type="ChEBI" id="CHEBI:18420"/>
    </cofactor>
</comment>
<dbReference type="InterPro" id="IPR004218">
    <property type="entry name" value="GSHS_ATP-bd"/>
</dbReference>
<dbReference type="PROSITE" id="PS50975">
    <property type="entry name" value="ATP_GRASP"/>
    <property type="match status" value="1"/>
</dbReference>
<dbReference type="STRING" id="1075417.SAMN05421823_112188"/>
<dbReference type="Gene3D" id="3.40.50.20">
    <property type="match status" value="1"/>
</dbReference>
<feature type="domain" description="ATP-grasp" evidence="11">
    <location>
        <begin position="138"/>
        <end position="328"/>
    </location>
</feature>
<name>A0A1G9SJJ3_9BACT</name>
<evidence type="ECO:0000313" key="13">
    <source>
        <dbReference type="Proteomes" id="UP000198510"/>
    </source>
</evidence>
<comment type="similarity">
    <text evidence="10">Belongs to the prokaryotic GSH synthase family.</text>
</comment>
<dbReference type="Proteomes" id="UP000198510">
    <property type="component" value="Unassembled WGS sequence"/>
</dbReference>
<dbReference type="GO" id="GO:0046872">
    <property type="term" value="F:metal ion binding"/>
    <property type="evidence" value="ECO:0007669"/>
    <property type="project" value="UniProtKB-KW"/>
</dbReference>
<dbReference type="PANTHER" id="PTHR21621:SF4">
    <property type="entry name" value="GLUTATHIONE SYNTHETASE"/>
    <property type="match status" value="1"/>
</dbReference>
<dbReference type="HAMAP" id="MF_00162">
    <property type="entry name" value="GSH_S"/>
    <property type="match status" value="1"/>
</dbReference>
<dbReference type="Pfam" id="PF02955">
    <property type="entry name" value="GSH-S_ATP"/>
    <property type="match status" value="1"/>
</dbReference>
<dbReference type="NCBIfam" id="NF009110">
    <property type="entry name" value="PRK12458.1"/>
    <property type="match status" value="1"/>
</dbReference>
<dbReference type="RefSeq" id="WP_089687309.1">
    <property type="nucleotide sequence ID" value="NZ_FNFO01000012.1"/>
</dbReference>
<gene>
    <name evidence="10" type="primary">gshB</name>
    <name evidence="12" type="ORF">SAMN05421823_112188</name>
</gene>
<dbReference type="InterPro" id="IPR004215">
    <property type="entry name" value="GSHS_N"/>
</dbReference>
<dbReference type="InterPro" id="IPR013815">
    <property type="entry name" value="ATP_grasp_subdomain_1"/>
</dbReference>